<keyword evidence="3" id="KW-1185">Reference proteome</keyword>
<dbReference type="Proteomes" id="UP000503349">
    <property type="component" value="Chromosome 14"/>
</dbReference>
<reference evidence="2 3" key="1">
    <citation type="submission" date="2019-02" db="EMBL/GenBank/DDBJ databases">
        <title>Opniocepnalus argus genome.</title>
        <authorList>
            <person name="Zhou C."/>
            <person name="Xiao S."/>
        </authorList>
    </citation>
    <scope>NUCLEOTIDE SEQUENCE [LARGE SCALE GENOMIC DNA]</scope>
    <source>
        <strain evidence="2">OARG1902GOOAL</strain>
        <tissue evidence="2">Muscle</tissue>
    </source>
</reference>
<feature type="compositionally biased region" description="Polar residues" evidence="1">
    <location>
        <begin position="37"/>
        <end position="57"/>
    </location>
</feature>
<accession>A0A6G1Q8M2</accession>
<dbReference type="AlphaFoldDB" id="A0A6G1Q8M2"/>
<evidence type="ECO:0000313" key="3">
    <source>
        <dbReference type="Proteomes" id="UP000503349"/>
    </source>
</evidence>
<feature type="compositionally biased region" description="Polar residues" evidence="1">
    <location>
        <begin position="10"/>
        <end position="22"/>
    </location>
</feature>
<sequence>MINFPEVKVTLTTPNQTDSPSPQHKEPNADTQLGREVQQSQCDGKITKTTLISRQDL</sequence>
<protein>
    <submittedName>
        <fullName evidence="2">Uncharacterized protein</fullName>
    </submittedName>
</protein>
<gene>
    <name evidence="2" type="ORF">EXN66_Car014451</name>
</gene>
<proteinExistence type="predicted"/>
<name>A0A6G1Q8M2_CHAAH</name>
<dbReference type="EMBL" id="CM015725">
    <property type="protein sequence ID" value="KAF3698764.1"/>
    <property type="molecule type" value="Genomic_DNA"/>
</dbReference>
<organism evidence="2 3">
    <name type="scientific">Channa argus</name>
    <name type="common">Northern snakehead</name>
    <name type="synonym">Ophicephalus argus</name>
    <dbReference type="NCBI Taxonomy" id="215402"/>
    <lineage>
        <taxon>Eukaryota</taxon>
        <taxon>Metazoa</taxon>
        <taxon>Chordata</taxon>
        <taxon>Craniata</taxon>
        <taxon>Vertebrata</taxon>
        <taxon>Euteleostomi</taxon>
        <taxon>Actinopterygii</taxon>
        <taxon>Neopterygii</taxon>
        <taxon>Teleostei</taxon>
        <taxon>Neoteleostei</taxon>
        <taxon>Acanthomorphata</taxon>
        <taxon>Anabantaria</taxon>
        <taxon>Anabantiformes</taxon>
        <taxon>Channoidei</taxon>
        <taxon>Channidae</taxon>
        <taxon>Channa</taxon>
    </lineage>
</organism>
<evidence type="ECO:0000313" key="2">
    <source>
        <dbReference type="EMBL" id="KAF3698764.1"/>
    </source>
</evidence>
<reference evidence="3" key="2">
    <citation type="submission" date="2019-02" db="EMBL/GenBank/DDBJ databases">
        <title>Opniocepnalus argus Var Kimnra genome.</title>
        <authorList>
            <person name="Zhou C."/>
            <person name="Xiao S."/>
        </authorList>
    </citation>
    <scope>NUCLEOTIDE SEQUENCE [LARGE SCALE GENOMIC DNA]</scope>
</reference>
<evidence type="ECO:0000256" key="1">
    <source>
        <dbReference type="SAM" id="MobiDB-lite"/>
    </source>
</evidence>
<feature type="region of interest" description="Disordered" evidence="1">
    <location>
        <begin position="1"/>
        <end position="57"/>
    </location>
</feature>